<accession>A0A8X6TVX2</accession>
<dbReference type="Proteomes" id="UP000887013">
    <property type="component" value="Unassembled WGS sequence"/>
</dbReference>
<gene>
    <name evidence="1" type="ORF">NPIL_144381</name>
</gene>
<dbReference type="AlphaFoldDB" id="A0A8X6TVX2"/>
<protein>
    <submittedName>
        <fullName evidence="1">Uncharacterized protein</fullName>
    </submittedName>
</protein>
<reference evidence="1" key="1">
    <citation type="submission" date="2020-08" db="EMBL/GenBank/DDBJ databases">
        <title>Multicomponent nature underlies the extraordinary mechanical properties of spider dragline silk.</title>
        <authorList>
            <person name="Kono N."/>
            <person name="Nakamura H."/>
            <person name="Mori M."/>
            <person name="Yoshida Y."/>
            <person name="Ohtoshi R."/>
            <person name="Malay A.D."/>
            <person name="Moran D.A.P."/>
            <person name="Tomita M."/>
            <person name="Numata K."/>
            <person name="Arakawa K."/>
        </authorList>
    </citation>
    <scope>NUCLEOTIDE SEQUENCE</scope>
</reference>
<dbReference type="EMBL" id="BMAW01017181">
    <property type="protein sequence ID" value="GFT52484.1"/>
    <property type="molecule type" value="Genomic_DNA"/>
</dbReference>
<evidence type="ECO:0000313" key="1">
    <source>
        <dbReference type="EMBL" id="GFT52484.1"/>
    </source>
</evidence>
<proteinExistence type="predicted"/>
<keyword evidence="2" id="KW-1185">Reference proteome</keyword>
<comment type="caution">
    <text evidence="1">The sequence shown here is derived from an EMBL/GenBank/DDBJ whole genome shotgun (WGS) entry which is preliminary data.</text>
</comment>
<sequence>MCNDLANFPFAQHRTITLVPNPPPVCSKWAGEARQWKLHMKEIPQLVRPGDMGGDFTSSVLDLSEA</sequence>
<evidence type="ECO:0000313" key="2">
    <source>
        <dbReference type="Proteomes" id="UP000887013"/>
    </source>
</evidence>
<name>A0A8X6TVX2_NEPPI</name>
<organism evidence="1 2">
    <name type="scientific">Nephila pilipes</name>
    <name type="common">Giant wood spider</name>
    <name type="synonym">Nephila maculata</name>
    <dbReference type="NCBI Taxonomy" id="299642"/>
    <lineage>
        <taxon>Eukaryota</taxon>
        <taxon>Metazoa</taxon>
        <taxon>Ecdysozoa</taxon>
        <taxon>Arthropoda</taxon>
        <taxon>Chelicerata</taxon>
        <taxon>Arachnida</taxon>
        <taxon>Araneae</taxon>
        <taxon>Araneomorphae</taxon>
        <taxon>Entelegynae</taxon>
        <taxon>Araneoidea</taxon>
        <taxon>Nephilidae</taxon>
        <taxon>Nephila</taxon>
    </lineage>
</organism>